<evidence type="ECO:0000313" key="11">
    <source>
        <dbReference type="EMBL" id="SAL75687.1"/>
    </source>
</evidence>
<proteinExistence type="predicted"/>
<dbReference type="PANTHER" id="PTHR44757:SF2">
    <property type="entry name" value="BIOFILM ARCHITECTURE MAINTENANCE PROTEIN MBAA"/>
    <property type="match status" value="1"/>
</dbReference>
<comment type="caution">
    <text evidence="11">The sequence shown here is derived from an EMBL/GenBank/DDBJ whole genome shotgun (WGS) entry which is preliminary data.</text>
</comment>
<dbReference type="Gene3D" id="3.30.450.20">
    <property type="entry name" value="PAS domain"/>
    <property type="match status" value="2"/>
</dbReference>
<dbReference type="Gene3D" id="3.30.450.350">
    <property type="entry name" value="CHASE domain"/>
    <property type="match status" value="1"/>
</dbReference>
<dbReference type="GO" id="GO:0016020">
    <property type="term" value="C:membrane"/>
    <property type="evidence" value="ECO:0007669"/>
    <property type="project" value="UniProtKB-SubCell"/>
</dbReference>
<evidence type="ECO:0000259" key="8">
    <source>
        <dbReference type="PROSITE" id="PS50839"/>
    </source>
</evidence>
<dbReference type="SMART" id="SM00086">
    <property type="entry name" value="PAC"/>
    <property type="match status" value="2"/>
</dbReference>
<keyword evidence="12" id="KW-1185">Reference proteome</keyword>
<dbReference type="NCBIfam" id="TIGR00229">
    <property type="entry name" value="sensory_box"/>
    <property type="match status" value="2"/>
</dbReference>
<protein>
    <submittedName>
        <fullName evidence="11">PAS/PAC sensor-containing diguanylate cyclase/phosphodiesterase</fullName>
    </submittedName>
</protein>
<dbReference type="FunFam" id="3.20.20.450:FF:000001">
    <property type="entry name" value="Cyclic di-GMP phosphodiesterase yahA"/>
    <property type="match status" value="1"/>
</dbReference>
<dbReference type="InterPro" id="IPR013655">
    <property type="entry name" value="PAS_fold_3"/>
</dbReference>
<evidence type="ECO:0000256" key="4">
    <source>
        <dbReference type="ARBA" id="ARBA00023136"/>
    </source>
</evidence>
<dbReference type="SMART" id="SM01079">
    <property type="entry name" value="CHASE"/>
    <property type="match status" value="1"/>
</dbReference>
<dbReference type="GO" id="GO:0007165">
    <property type="term" value="P:signal transduction"/>
    <property type="evidence" value="ECO:0007669"/>
    <property type="project" value="UniProtKB-ARBA"/>
</dbReference>
<dbReference type="PROSITE" id="PS50883">
    <property type="entry name" value="EAL"/>
    <property type="match status" value="1"/>
</dbReference>
<dbReference type="PROSITE" id="PS50839">
    <property type="entry name" value="CHASE"/>
    <property type="match status" value="1"/>
</dbReference>
<dbReference type="InterPro" id="IPR042240">
    <property type="entry name" value="CHASE_sf"/>
</dbReference>
<evidence type="ECO:0000256" key="5">
    <source>
        <dbReference type="SAM" id="Phobius"/>
    </source>
</evidence>
<keyword evidence="3 5" id="KW-1133">Transmembrane helix</keyword>
<feature type="domain" description="CHASE" evidence="8">
    <location>
        <begin position="71"/>
        <end position="236"/>
    </location>
</feature>
<dbReference type="InterPro" id="IPR001610">
    <property type="entry name" value="PAC"/>
</dbReference>
<evidence type="ECO:0000256" key="1">
    <source>
        <dbReference type="ARBA" id="ARBA00004370"/>
    </source>
</evidence>
<sequence>MNWARLILLPILILTAALGVTWTVWEHERQASRNELHSQFNYSLGDAVSRVEQRMATYELMLRGVQSLFAANDHLDRDSFRDYVGSLTLDPNFSGVQAIGIVEWVPEARRESHVAGMQRLGFPDYAIQPAGRRQDYAPIVQREPYIGRNRAALGFDAWADSARRTAMERARDSGMAAITGKVRLTVDTDADARPGFVMYLPIYARGEPQDSVGERRAHLLGWVYASFRMSDVIASLYGERPPGVALAIYDGVEPSAATLLYRSGNWGERHLPAGASANEYLVIAGHDWTLSMTAQDGFKARFGRNAEMLIAVAGTGLSLLLALLAWLTLTGRRRAMQMASSMTRELRENEEKFRAIADCTVNWEVWWGPDGKPRWINPSVTEYTGYTVDECMAMPDFAGTLIHPEDMPRVAPEFLKGRQGLRGDDLEFRCVRKDGSIVWFSVSWAPIRDAKGTFTGFRTSGRDITERKQLEAELRIAAVAFDSLEAMMVTDASHTILRVNSAFTECTGYTSTEIVGESPRVLRSGRHDEAFFREMWETIHRDGGWQGEIWDRRKNGEIYPKWLTISAVRGDGGIVSHYVVTHHDITERKIAEERIKELAFFDALTRLPNRSLLLDRLKQAITASAHSETCGALLFIDLDHFKTLNDTLGHDKGDRLLQEVARRLAASVRESDTVARVGGDEFVVVLGSLHENRQEAAIQTEAVGEKILAVLGNTYQLDDVEYRSTASIGATVFRGHQTSIDELLKQADLAMYKSKERGRNALCFFDPAMQTVVVERAALEADLRKAIEDDQFLLHYQAQVADGDRVTGAEALVRWRHPQRGIVPPADFIPLAEETGLILALGNWVLETACTQLTLWSMRPETAHLTIAVNVSAQQLREPDFVDKVLTVIHQTGARANRLKLELTESVLVDNVQDIIQKMYALKAKGVVFSLDDFGIGYSSLSYLKRLPLDQLKIDQSFVRDVLVDPNDATIAKTIVALAQSLGLGVIAEGVETGAQRDFLASAGCHAYQGYYFCRPLPIDGFEEFTRRFDPWQRLSNERKRLAKGRLVHVESRDGIETE</sequence>
<dbReference type="Gene3D" id="3.30.70.270">
    <property type="match status" value="1"/>
</dbReference>
<feature type="domain" description="PAS" evidence="6">
    <location>
        <begin position="349"/>
        <end position="424"/>
    </location>
</feature>
<dbReference type="PROSITE" id="PS50112">
    <property type="entry name" value="PAS"/>
    <property type="match status" value="2"/>
</dbReference>
<name>A0A158K3K7_9BURK</name>
<dbReference type="CDD" id="cd01948">
    <property type="entry name" value="EAL"/>
    <property type="match status" value="1"/>
</dbReference>
<reference evidence="11" key="1">
    <citation type="submission" date="2016-01" db="EMBL/GenBank/DDBJ databases">
        <authorList>
            <person name="Peeters C."/>
        </authorList>
    </citation>
    <scope>NUCLEOTIDE SEQUENCE [LARGE SCALE GENOMIC DNA]</scope>
    <source>
        <strain evidence="11">LMG 22940</strain>
    </source>
</reference>
<evidence type="ECO:0000259" key="10">
    <source>
        <dbReference type="PROSITE" id="PS50887"/>
    </source>
</evidence>
<gene>
    <name evidence="11" type="ORF">AWB68_04821</name>
</gene>
<dbReference type="InterPro" id="IPR000014">
    <property type="entry name" value="PAS"/>
</dbReference>
<dbReference type="PROSITE" id="PS50887">
    <property type="entry name" value="GGDEF"/>
    <property type="match status" value="1"/>
</dbReference>
<dbReference type="NCBIfam" id="TIGR00254">
    <property type="entry name" value="GGDEF"/>
    <property type="match status" value="1"/>
</dbReference>
<dbReference type="InterPro" id="IPR035919">
    <property type="entry name" value="EAL_sf"/>
</dbReference>
<dbReference type="RefSeq" id="WP_087646881.1">
    <property type="nucleotide sequence ID" value="NZ_FCON02000061.1"/>
</dbReference>
<dbReference type="Pfam" id="PF13426">
    <property type="entry name" value="PAS_9"/>
    <property type="match status" value="1"/>
</dbReference>
<evidence type="ECO:0000259" key="9">
    <source>
        <dbReference type="PROSITE" id="PS50883"/>
    </source>
</evidence>
<evidence type="ECO:0000256" key="3">
    <source>
        <dbReference type="ARBA" id="ARBA00022989"/>
    </source>
</evidence>
<dbReference type="SMART" id="SM00267">
    <property type="entry name" value="GGDEF"/>
    <property type="match status" value="1"/>
</dbReference>
<feature type="domain" description="PAC" evidence="7">
    <location>
        <begin position="424"/>
        <end position="476"/>
    </location>
</feature>
<dbReference type="Pfam" id="PF00563">
    <property type="entry name" value="EAL"/>
    <property type="match status" value="1"/>
</dbReference>
<feature type="domain" description="PAS" evidence="6">
    <location>
        <begin position="472"/>
        <end position="518"/>
    </location>
</feature>
<dbReference type="Pfam" id="PF00990">
    <property type="entry name" value="GGDEF"/>
    <property type="match status" value="1"/>
</dbReference>
<feature type="domain" description="EAL" evidence="9">
    <location>
        <begin position="776"/>
        <end position="1030"/>
    </location>
</feature>
<comment type="subcellular location">
    <subcellularLocation>
        <location evidence="1">Membrane</location>
    </subcellularLocation>
</comment>
<evidence type="ECO:0000259" key="7">
    <source>
        <dbReference type="PROSITE" id="PS50113"/>
    </source>
</evidence>
<dbReference type="AlphaFoldDB" id="A0A158K3K7"/>
<dbReference type="CDD" id="cd01949">
    <property type="entry name" value="GGDEF"/>
    <property type="match status" value="1"/>
</dbReference>
<dbReference type="InterPro" id="IPR006189">
    <property type="entry name" value="CHASE_dom"/>
</dbReference>
<feature type="domain" description="GGDEF" evidence="10">
    <location>
        <begin position="629"/>
        <end position="767"/>
    </location>
</feature>
<keyword evidence="4 5" id="KW-0472">Membrane</keyword>
<dbReference type="PROSITE" id="PS50113">
    <property type="entry name" value="PAC"/>
    <property type="match status" value="2"/>
</dbReference>
<dbReference type="Gene3D" id="3.20.20.450">
    <property type="entry name" value="EAL domain"/>
    <property type="match status" value="1"/>
</dbReference>
<feature type="domain" description="PAC" evidence="7">
    <location>
        <begin position="545"/>
        <end position="597"/>
    </location>
</feature>
<dbReference type="SUPFAM" id="SSF55073">
    <property type="entry name" value="Nucleotide cyclase"/>
    <property type="match status" value="1"/>
</dbReference>
<dbReference type="InterPro" id="IPR052155">
    <property type="entry name" value="Biofilm_reg_signaling"/>
</dbReference>
<dbReference type="SMART" id="SM00091">
    <property type="entry name" value="PAS"/>
    <property type="match status" value="2"/>
</dbReference>
<dbReference type="SMART" id="SM00052">
    <property type="entry name" value="EAL"/>
    <property type="match status" value="1"/>
</dbReference>
<dbReference type="InterPro" id="IPR035965">
    <property type="entry name" value="PAS-like_dom_sf"/>
</dbReference>
<dbReference type="PANTHER" id="PTHR44757">
    <property type="entry name" value="DIGUANYLATE CYCLASE DGCP"/>
    <property type="match status" value="1"/>
</dbReference>
<dbReference type="CDD" id="cd00130">
    <property type="entry name" value="PAS"/>
    <property type="match status" value="2"/>
</dbReference>
<evidence type="ECO:0000313" key="12">
    <source>
        <dbReference type="Proteomes" id="UP000054770"/>
    </source>
</evidence>
<dbReference type="SUPFAM" id="SSF141868">
    <property type="entry name" value="EAL domain-like"/>
    <property type="match status" value="1"/>
</dbReference>
<dbReference type="Pfam" id="PF08447">
    <property type="entry name" value="PAS_3"/>
    <property type="match status" value="1"/>
</dbReference>
<dbReference type="OrthoDB" id="9813903at2"/>
<dbReference type="InterPro" id="IPR001633">
    <property type="entry name" value="EAL_dom"/>
</dbReference>
<accession>A0A158K3K7</accession>
<dbReference type="Proteomes" id="UP000054770">
    <property type="component" value="Unassembled WGS sequence"/>
</dbReference>
<dbReference type="Pfam" id="PF03924">
    <property type="entry name" value="CHASE"/>
    <property type="match status" value="1"/>
</dbReference>
<feature type="transmembrane region" description="Helical" evidence="5">
    <location>
        <begin position="308"/>
        <end position="329"/>
    </location>
</feature>
<dbReference type="InterPro" id="IPR000160">
    <property type="entry name" value="GGDEF_dom"/>
</dbReference>
<dbReference type="InterPro" id="IPR029787">
    <property type="entry name" value="Nucleotide_cyclase"/>
</dbReference>
<evidence type="ECO:0000259" key="6">
    <source>
        <dbReference type="PROSITE" id="PS50112"/>
    </source>
</evidence>
<evidence type="ECO:0000256" key="2">
    <source>
        <dbReference type="ARBA" id="ARBA00022692"/>
    </source>
</evidence>
<dbReference type="InterPro" id="IPR043128">
    <property type="entry name" value="Rev_trsase/Diguanyl_cyclase"/>
</dbReference>
<dbReference type="GO" id="GO:0003824">
    <property type="term" value="F:catalytic activity"/>
    <property type="evidence" value="ECO:0007669"/>
    <property type="project" value="UniProtKB-ARBA"/>
</dbReference>
<dbReference type="SUPFAM" id="SSF55785">
    <property type="entry name" value="PYP-like sensor domain (PAS domain)"/>
    <property type="match status" value="2"/>
</dbReference>
<dbReference type="InterPro" id="IPR000700">
    <property type="entry name" value="PAS-assoc_C"/>
</dbReference>
<keyword evidence="2 5" id="KW-0812">Transmembrane</keyword>
<dbReference type="EMBL" id="FCON02000061">
    <property type="protein sequence ID" value="SAL75687.1"/>
    <property type="molecule type" value="Genomic_DNA"/>
</dbReference>
<organism evidence="11 12">
    <name type="scientific">Caballeronia choica</name>
    <dbReference type="NCBI Taxonomy" id="326476"/>
    <lineage>
        <taxon>Bacteria</taxon>
        <taxon>Pseudomonadati</taxon>
        <taxon>Pseudomonadota</taxon>
        <taxon>Betaproteobacteria</taxon>
        <taxon>Burkholderiales</taxon>
        <taxon>Burkholderiaceae</taxon>
        <taxon>Caballeronia</taxon>
    </lineage>
</organism>